<keyword evidence="3" id="KW-0732">Signal</keyword>
<name>S3C8N0_OPHP1</name>
<keyword evidence="2" id="KW-0472">Membrane</keyword>
<feature type="compositionally biased region" description="Polar residues" evidence="1">
    <location>
        <begin position="909"/>
        <end position="925"/>
    </location>
</feature>
<feature type="compositionally biased region" description="Low complexity" evidence="1">
    <location>
        <begin position="1373"/>
        <end position="1392"/>
    </location>
</feature>
<dbReference type="Pfam" id="PF05345">
    <property type="entry name" value="He_PIG"/>
    <property type="match status" value="3"/>
</dbReference>
<dbReference type="GO" id="GO:0005509">
    <property type="term" value="F:calcium ion binding"/>
    <property type="evidence" value="ECO:0007669"/>
    <property type="project" value="InterPro"/>
</dbReference>
<feature type="region of interest" description="Disordered" evidence="1">
    <location>
        <begin position="1268"/>
        <end position="1329"/>
    </location>
</feature>
<dbReference type="SUPFAM" id="SSF49313">
    <property type="entry name" value="Cadherin-like"/>
    <property type="match status" value="4"/>
</dbReference>
<feature type="compositionally biased region" description="Polar residues" evidence="1">
    <location>
        <begin position="1007"/>
        <end position="1017"/>
    </location>
</feature>
<dbReference type="Proteomes" id="UP000016923">
    <property type="component" value="Unassembled WGS sequence"/>
</dbReference>
<dbReference type="OrthoDB" id="41532at2759"/>
<feature type="compositionally biased region" description="Low complexity" evidence="1">
    <location>
        <begin position="1124"/>
        <end position="1133"/>
    </location>
</feature>
<dbReference type="Gene3D" id="2.60.40.10">
    <property type="entry name" value="Immunoglobulins"/>
    <property type="match status" value="4"/>
</dbReference>
<evidence type="ECO:0000256" key="1">
    <source>
        <dbReference type="SAM" id="MobiDB-lite"/>
    </source>
</evidence>
<feature type="region of interest" description="Disordered" evidence="1">
    <location>
        <begin position="1356"/>
        <end position="1395"/>
    </location>
</feature>
<feature type="region of interest" description="Disordered" evidence="1">
    <location>
        <begin position="433"/>
        <end position="460"/>
    </location>
</feature>
<feature type="chain" id="PRO_5004507111" evidence="3">
    <location>
        <begin position="24"/>
        <end position="1407"/>
    </location>
</feature>
<feature type="region of interest" description="Disordered" evidence="1">
    <location>
        <begin position="906"/>
        <end position="1032"/>
    </location>
</feature>
<dbReference type="VEuPathDB" id="FungiDB:F503_04959"/>
<feature type="region of interest" description="Disordered" evidence="1">
    <location>
        <begin position="826"/>
        <end position="852"/>
    </location>
</feature>
<feature type="compositionally biased region" description="Low complexity" evidence="1">
    <location>
        <begin position="926"/>
        <end position="939"/>
    </location>
</feature>
<sequence length="1407" mass="148106">MQLPVVMATRAAAWACLVGIVSGSPTINFPVNAQVPPVARLSQTFSFVFAGNTFTSTSSNASMTYALDSAPSWLSLESSERWLHGTPEESDIASGDVVGIPFGIIATDSTGSTALNVTLVVSRDSAPTVDIPISKQLADSGLVYSEPSSILSYPDTYFSFTFSRSTFSNPDLNYYAVSSDNSPLPSWINFDSGKLMFSGTTPTADSLIEPPETFNFQLIASDVTGFAAASVSFSIVVGSREVTADDPSVLLNATVGKELVYKGLQQGIKIDGQVAGPTNLTAKVLSTPPSWLTFDTSTWALSGTPPSSAHNAAFAISFYDSLLDTVNVTFQVDIDENGTVFRNTLPSMQARRGSEFSLNLSSYLVATDGVEATVETDPKQDWLTFNDTTLTLSGDVPTSQSDSSISVSVRATLNNATESETFLLQITGSSATTSASASSLSPTAASTSTSTSTATAPTSKKSSSLSKKEILMAVLIPTMLLAFVLLILACCMCYRRRRNKSSNVSNKDISEPVPSSFAYRGEAGTAASLRALEKEYNVNNVNSVYAQQQRAIQEKEQTGVAVSQMPVGTALALSSSDEDSFTKEAKDRPEGSQPRDRAIVATDEDGRSEVLNFPAPPSIHHRPGQSVSSTSSGTGAGHSIRDLAAVAAAGQWPFEESTLKSVSVHSNTSSHGDEFESVSSNGGVSDNHDALGIYRSAGSSSARSNQNSTSVITRQTVRTSTPMQMDAITPSEIDGRISAGLRSEHMFASQEAIVLDEQSASAAGTVLHHDEMGTRSSIHAVAEGTRSTMEGYHTDMEAGIAVDGADTKRSFLSGFASRIANRFKKGSPLTEAGSSAAPTSAPGGATSAQGWSSIRHKRFSSAAGSGYPSPDAPSFDTDVGSVTFGNITTAQPYKPRPVFIGSVNRINEESPQPNSPMWGQNNRAPGSSGTGATSAGQQARRPSQTMFKRQQPLSHMGNDSDDDDYEDIDGETHIDAGSNASGDEAIRLDPPRPAFLGPSNFERDATTDLSQDIASSLRSRRPTSGDSGSSSISAAMEEVRSLLLLTESMSGGDAATLNNSRLYDNDDGASDMYGYARSSNSWETMPSSEPNWTSMYEYRMQGGHGSPLDGSHDGSPMVGGVGRGAATATDAGTNEPPTPATGTGIPYAGGGFAAFSKSSASSPAQGSFSMAGSPALSVAQHQARSRAYAQEQAQRQAQAHAEEVRGPSQQSGKGLQIRTVAASPAMPNAASIDTSHPEHGLSFAERKFRHTSSFYSDEDLHHHPAFASLSAHGEMEGRESRTPASTNNEYEYPTPFVASDGGSFKNYKATGSARTTPSPRLATTAEEVEGSRVLSAGSGNSNSNNAPSIGVAVSQYSSQYKQQHPVHKHSRSRSISVSQSQSLSQPQLHQTQASLVSTASSGIRAFI</sequence>
<feature type="region of interest" description="Disordered" evidence="1">
    <location>
        <begin position="1103"/>
        <end position="1145"/>
    </location>
</feature>
<dbReference type="HOGENOM" id="CLU_257887_0_0_1"/>
<keyword evidence="2" id="KW-1133">Transmembrane helix</keyword>
<proteinExistence type="predicted"/>
<evidence type="ECO:0000259" key="4">
    <source>
        <dbReference type="SMART" id="SM00736"/>
    </source>
</evidence>
<dbReference type="eggNOG" id="ENOG502QURR">
    <property type="taxonomic scope" value="Eukaryota"/>
</dbReference>
<feature type="signal peptide" evidence="3">
    <location>
        <begin position="1"/>
        <end position="23"/>
    </location>
</feature>
<feature type="domain" description="Dystroglycan-type cadherin-like" evidence="4">
    <location>
        <begin position="141"/>
        <end position="244"/>
    </location>
</feature>
<feature type="compositionally biased region" description="Basic and acidic residues" evidence="1">
    <location>
        <begin position="580"/>
        <end position="608"/>
    </location>
</feature>
<evidence type="ECO:0000256" key="3">
    <source>
        <dbReference type="SAM" id="SignalP"/>
    </source>
</evidence>
<evidence type="ECO:0000313" key="5">
    <source>
        <dbReference type="EMBL" id="EPE09864.1"/>
    </source>
</evidence>
<feature type="region of interest" description="Disordered" evidence="1">
    <location>
        <begin position="573"/>
        <end position="636"/>
    </location>
</feature>
<dbReference type="InterPro" id="IPR013783">
    <property type="entry name" value="Ig-like_fold"/>
</dbReference>
<feature type="compositionally biased region" description="Low complexity" evidence="1">
    <location>
        <begin position="624"/>
        <end position="633"/>
    </location>
</feature>
<feature type="compositionally biased region" description="Low complexity" evidence="1">
    <location>
        <begin position="1022"/>
        <end position="1032"/>
    </location>
</feature>
<feature type="compositionally biased region" description="Acidic residues" evidence="1">
    <location>
        <begin position="959"/>
        <end position="969"/>
    </location>
</feature>
<evidence type="ECO:0000313" key="6">
    <source>
        <dbReference type="Proteomes" id="UP000016923"/>
    </source>
</evidence>
<feature type="compositionally biased region" description="Polar residues" evidence="1">
    <location>
        <begin position="940"/>
        <end position="953"/>
    </location>
</feature>
<protein>
    <submittedName>
        <fullName evidence="5">Transmembrane glycoprotein</fullName>
    </submittedName>
</protein>
<dbReference type="SMART" id="SM00736">
    <property type="entry name" value="CADG"/>
    <property type="match status" value="2"/>
</dbReference>
<dbReference type="InterPro" id="IPR015919">
    <property type="entry name" value="Cadherin-like_sf"/>
</dbReference>
<feature type="compositionally biased region" description="Low complexity" evidence="1">
    <location>
        <begin position="1185"/>
        <end position="1199"/>
    </location>
</feature>
<keyword evidence="6" id="KW-1185">Reference proteome</keyword>
<dbReference type="InterPro" id="IPR006644">
    <property type="entry name" value="Cadg"/>
</dbReference>
<dbReference type="GO" id="GO:0016020">
    <property type="term" value="C:membrane"/>
    <property type="evidence" value="ECO:0007669"/>
    <property type="project" value="InterPro"/>
</dbReference>
<feature type="compositionally biased region" description="Low complexity" evidence="1">
    <location>
        <begin position="832"/>
        <end position="848"/>
    </location>
</feature>
<feature type="region of interest" description="Disordered" evidence="1">
    <location>
        <begin position="663"/>
        <end position="684"/>
    </location>
</feature>
<evidence type="ECO:0000256" key="2">
    <source>
        <dbReference type="SAM" id="Phobius"/>
    </source>
</evidence>
<gene>
    <name evidence="5" type="ORF">F503_04959</name>
</gene>
<reference evidence="5 6" key="1">
    <citation type="journal article" date="2013" name="BMC Genomics">
        <title>The genome and transcriptome of the pine saprophyte Ophiostoma piceae, and a comparison with the bark beetle-associated pine pathogen Grosmannia clavigera.</title>
        <authorList>
            <person name="Haridas S."/>
            <person name="Wang Y."/>
            <person name="Lim L."/>
            <person name="Massoumi Alamouti S."/>
            <person name="Jackman S."/>
            <person name="Docking R."/>
            <person name="Robertson G."/>
            <person name="Birol I."/>
            <person name="Bohlmann J."/>
            <person name="Breuil C."/>
        </authorList>
    </citation>
    <scope>NUCLEOTIDE SEQUENCE [LARGE SCALE GENOMIC DNA]</scope>
    <source>
        <strain evidence="5 6">UAMH 11346</strain>
    </source>
</reference>
<keyword evidence="2 5" id="KW-0812">Transmembrane</keyword>
<accession>S3C8N0</accession>
<feature type="transmembrane region" description="Helical" evidence="2">
    <location>
        <begin position="470"/>
        <end position="494"/>
    </location>
</feature>
<dbReference type="STRING" id="1262450.S3C8N0"/>
<organism evidence="5 6">
    <name type="scientific">Ophiostoma piceae (strain UAMH 11346)</name>
    <name type="common">Sap stain fungus</name>
    <dbReference type="NCBI Taxonomy" id="1262450"/>
    <lineage>
        <taxon>Eukaryota</taxon>
        <taxon>Fungi</taxon>
        <taxon>Dikarya</taxon>
        <taxon>Ascomycota</taxon>
        <taxon>Pezizomycotina</taxon>
        <taxon>Sordariomycetes</taxon>
        <taxon>Sordariomycetidae</taxon>
        <taxon>Ophiostomatales</taxon>
        <taxon>Ophiostomataceae</taxon>
        <taxon>Ophiostoma</taxon>
    </lineage>
</organism>
<feature type="region of interest" description="Disordered" evidence="1">
    <location>
        <begin position="1181"/>
        <end position="1215"/>
    </location>
</feature>
<feature type="domain" description="Dystroglycan-type cadherin-like" evidence="4">
    <location>
        <begin position="26"/>
        <end position="128"/>
    </location>
</feature>
<dbReference type="EMBL" id="KE148146">
    <property type="protein sequence ID" value="EPE09864.1"/>
    <property type="molecule type" value="Genomic_DNA"/>
</dbReference>